<organism evidence="1 2">
    <name type="scientific">Mucilaginibacter ginkgonis</name>
    <dbReference type="NCBI Taxonomy" id="2682091"/>
    <lineage>
        <taxon>Bacteria</taxon>
        <taxon>Pseudomonadati</taxon>
        <taxon>Bacteroidota</taxon>
        <taxon>Sphingobacteriia</taxon>
        <taxon>Sphingobacteriales</taxon>
        <taxon>Sphingobacteriaceae</taxon>
        <taxon>Mucilaginibacter</taxon>
    </lineage>
</organism>
<dbReference type="RefSeq" id="WP_157523802.1">
    <property type="nucleotide sequence ID" value="NZ_CP066775.1"/>
</dbReference>
<dbReference type="EMBL" id="CP066775">
    <property type="protein sequence ID" value="QQL51228.1"/>
    <property type="molecule type" value="Genomic_DNA"/>
</dbReference>
<protein>
    <submittedName>
        <fullName evidence="1">Type IX secretion system membrane protein PorP/SprF</fullName>
    </submittedName>
</protein>
<dbReference type="AlphaFoldDB" id="A0A6I4IN67"/>
<reference evidence="1 2" key="1">
    <citation type="submission" date="2020-12" db="EMBL/GenBank/DDBJ databases">
        <title>HMF7856_wgs.fasta genome submission.</title>
        <authorList>
            <person name="Kang H."/>
            <person name="Kim H."/>
            <person name="Joh K."/>
        </authorList>
    </citation>
    <scope>NUCLEOTIDE SEQUENCE [LARGE SCALE GENOMIC DNA]</scope>
    <source>
        <strain evidence="1 2">HMF7856</strain>
    </source>
</reference>
<evidence type="ECO:0000313" key="1">
    <source>
        <dbReference type="EMBL" id="QQL51228.1"/>
    </source>
</evidence>
<keyword evidence="2" id="KW-1185">Reference proteome</keyword>
<dbReference type="Proteomes" id="UP000429232">
    <property type="component" value="Chromosome"/>
</dbReference>
<dbReference type="InterPro" id="IPR019861">
    <property type="entry name" value="PorP/SprF_Bacteroidetes"/>
</dbReference>
<name>A0A6I4IN67_9SPHI</name>
<dbReference type="NCBIfam" id="TIGR03519">
    <property type="entry name" value="T9SS_PorP_fam"/>
    <property type="match status" value="1"/>
</dbReference>
<accession>A0A6I4IN67</accession>
<dbReference type="KEGG" id="mgik:GO620_007210"/>
<dbReference type="Pfam" id="PF11751">
    <property type="entry name" value="PorP_SprF"/>
    <property type="match status" value="1"/>
</dbReference>
<gene>
    <name evidence="1" type="ORF">GO620_007210</name>
</gene>
<evidence type="ECO:0000313" key="2">
    <source>
        <dbReference type="Proteomes" id="UP000429232"/>
    </source>
</evidence>
<sequence length="320" mass="35350">MKIQLTLLLLCFTLLAFGQQDAQQSQYMFNGIYINPAYAGYKENINLHSFYRSQWTGITGSPVSLSLAVDASANDGNVGLALQIANDRIGAQSDFSTYVNYAYRLRLNNDGSSRLALGVGLGAVSLGLNSALLNPNDPEINQPLSNQNVILPDGRIGVFFSNNLLYAGLSADNLVSQYINKNSHPFIAQPKPHYYLTAGYLIPLSKDIYLKPSFLLKDDRAGPTSLDLNAFILFGQKLWLGASYRSAVSLYDKSYLQSDLSKTNSVVTAIEVFPVDNIRIGYAYDISIGPLQGYSSGTHEISIGYYIKTFKRRILTPRYF</sequence>
<proteinExistence type="predicted"/>